<feature type="transmembrane region" description="Helical" evidence="1">
    <location>
        <begin position="84"/>
        <end position="102"/>
    </location>
</feature>
<reference evidence="2 3" key="1">
    <citation type="journal article" date="2020" name="Genes (Basel)">
        <title>Genomic Comparison of Insect Gut Symbionts from Divergent Burkholderia Subclades.</title>
        <authorList>
            <person name="Takeshita K."/>
            <person name="Kikuchi Y."/>
        </authorList>
    </citation>
    <scope>NUCLEOTIDE SEQUENCE [LARGE SCALE GENOMIC DNA]</scope>
    <source>
        <strain evidence="2 3">PGU16</strain>
        <plasmid evidence="2 3">PPGU16_p1</plasmid>
    </source>
</reference>
<dbReference type="EMBL" id="AP023176">
    <property type="protein sequence ID" value="BCF94681.1"/>
    <property type="molecule type" value="Genomic_DNA"/>
</dbReference>
<evidence type="ECO:0000313" key="3">
    <source>
        <dbReference type="Proteomes" id="UP000510888"/>
    </source>
</evidence>
<dbReference type="Proteomes" id="UP000510888">
    <property type="component" value="Plasmid PPGU16_p1"/>
</dbReference>
<dbReference type="KEGG" id="plad:PPGU16_77480"/>
<dbReference type="Pfam" id="PF05437">
    <property type="entry name" value="AzlD"/>
    <property type="match status" value="1"/>
</dbReference>
<accession>A0A7I8C2D8</accession>
<evidence type="ECO:0000313" key="2">
    <source>
        <dbReference type="EMBL" id="BCF94681.1"/>
    </source>
</evidence>
<protein>
    <submittedName>
        <fullName evidence="2">Uncharacterized protein</fullName>
    </submittedName>
</protein>
<feature type="transmembrane region" description="Helical" evidence="1">
    <location>
        <begin position="38"/>
        <end position="56"/>
    </location>
</feature>
<keyword evidence="1" id="KW-0812">Transmembrane</keyword>
<keyword evidence="3" id="KW-1185">Reference proteome</keyword>
<dbReference type="InterPro" id="IPR008407">
    <property type="entry name" value="Brnchd-chn_aa_trnsp_AzlD"/>
</dbReference>
<keyword evidence="1" id="KW-0472">Membrane</keyword>
<organism evidence="2 3">
    <name type="scientific">Paraburkholderia largidicola</name>
    <dbReference type="NCBI Taxonomy" id="3014751"/>
    <lineage>
        <taxon>Bacteria</taxon>
        <taxon>Pseudomonadati</taxon>
        <taxon>Pseudomonadota</taxon>
        <taxon>Betaproteobacteria</taxon>
        <taxon>Burkholderiales</taxon>
        <taxon>Burkholderiaceae</taxon>
        <taxon>Paraburkholderia</taxon>
    </lineage>
</organism>
<gene>
    <name evidence="2" type="ORF">PPGU16_77480</name>
</gene>
<name>A0A7I8C2D8_9BURK</name>
<proteinExistence type="predicted"/>
<evidence type="ECO:0000256" key="1">
    <source>
        <dbReference type="SAM" id="Phobius"/>
    </source>
</evidence>
<keyword evidence="1" id="KW-1133">Transmembrane helix</keyword>
<dbReference type="AlphaFoldDB" id="A0A7I8C2D8"/>
<keyword evidence="2" id="KW-0614">Plasmid</keyword>
<sequence length="104" mass="11037">MNEEILAGIAILFAVSVIVRIAPTFSNLNLSAQASFDIKNILPIAVLINLLVYCVVSELHHDSIAAVAGFTVLGMMILSQRINLLVMVVLASVTYIAAGNGFHG</sequence>
<dbReference type="RefSeq" id="WP_180726149.1">
    <property type="nucleotide sequence ID" value="NZ_AP023176.1"/>
</dbReference>
<feature type="transmembrane region" description="Helical" evidence="1">
    <location>
        <begin position="5"/>
        <end position="26"/>
    </location>
</feature>
<geneLocation type="plasmid" evidence="2 3">
    <name>PPGU16_p1</name>
</geneLocation>